<evidence type="ECO:0000313" key="1">
    <source>
        <dbReference type="EMBL" id="TWT69197.1"/>
    </source>
</evidence>
<organism evidence="1 2">
    <name type="scientific">Crateriforma conspicua</name>
    <dbReference type="NCBI Taxonomy" id="2527996"/>
    <lineage>
        <taxon>Bacteria</taxon>
        <taxon>Pseudomonadati</taxon>
        <taxon>Planctomycetota</taxon>
        <taxon>Planctomycetia</taxon>
        <taxon>Planctomycetales</taxon>
        <taxon>Planctomycetaceae</taxon>
        <taxon>Crateriforma</taxon>
    </lineage>
</organism>
<dbReference type="AlphaFoldDB" id="A0A5C5Y0R7"/>
<dbReference type="EMBL" id="SJPL01000001">
    <property type="protein sequence ID" value="TWT69197.1"/>
    <property type="molecule type" value="Genomic_DNA"/>
</dbReference>
<keyword evidence="2" id="KW-1185">Reference proteome</keyword>
<comment type="caution">
    <text evidence="1">The sequence shown here is derived from an EMBL/GenBank/DDBJ whole genome shotgun (WGS) entry which is preliminary data.</text>
</comment>
<accession>A0A5C5Y0R7</accession>
<protein>
    <submittedName>
        <fullName evidence="1">Uncharacterized protein</fullName>
    </submittedName>
</protein>
<gene>
    <name evidence="1" type="ORF">Pan14r_14820</name>
</gene>
<sequence>MMRRICERWSMVMMAATCLLGTLGVGKALSEEPATTAKATIAVSIDDQAGRLTIRVDGEPKIVYCYDDSVDLPHFDPFCSASGRPMTVKMTDPYPHHRSFWVGEKHVQLAGQSQHADVYNALYSGVKASPDAKRAVAPFRDRVTHVSFEDLKIDEDTATFSEMLTWHHGSTPVLDEHRQYRVRALGDGEYFLDFAFQLTAAYGDVTVKRDASHYAIPYIRMNDTFNVESGGGRIVNSEGGINQEGTDKQTANWVDYNAPMSGGEREGLACFLHPSTGPPHLWLTRDYGTWGPRAPKAFHATTFTIAQGESYQQHVGLLVHHGDSQSGQVDKRYQDFCDGRL</sequence>
<proteinExistence type="predicted"/>
<dbReference type="RefSeq" id="WP_197203434.1">
    <property type="nucleotide sequence ID" value="NZ_SJPL01000001.1"/>
</dbReference>
<evidence type="ECO:0000313" key="2">
    <source>
        <dbReference type="Proteomes" id="UP000317238"/>
    </source>
</evidence>
<dbReference type="InterPro" id="IPR029475">
    <property type="entry name" value="DUF6807"/>
</dbReference>
<dbReference type="Pfam" id="PF14100">
    <property type="entry name" value="DUF6807"/>
    <property type="match status" value="1"/>
</dbReference>
<dbReference type="Proteomes" id="UP000317238">
    <property type="component" value="Unassembled WGS sequence"/>
</dbReference>
<reference evidence="1 2" key="1">
    <citation type="submission" date="2019-02" db="EMBL/GenBank/DDBJ databases">
        <title>Deep-cultivation of Planctomycetes and their phenomic and genomic characterization uncovers novel biology.</title>
        <authorList>
            <person name="Wiegand S."/>
            <person name="Jogler M."/>
            <person name="Boedeker C."/>
            <person name="Pinto D."/>
            <person name="Vollmers J."/>
            <person name="Rivas-Marin E."/>
            <person name="Kohn T."/>
            <person name="Peeters S.H."/>
            <person name="Heuer A."/>
            <person name="Rast P."/>
            <person name="Oberbeckmann S."/>
            <person name="Bunk B."/>
            <person name="Jeske O."/>
            <person name="Meyerdierks A."/>
            <person name="Storesund J.E."/>
            <person name="Kallscheuer N."/>
            <person name="Luecker S."/>
            <person name="Lage O.M."/>
            <person name="Pohl T."/>
            <person name="Merkel B.J."/>
            <person name="Hornburger P."/>
            <person name="Mueller R.-W."/>
            <person name="Bruemmer F."/>
            <person name="Labrenz M."/>
            <person name="Spormann A.M."/>
            <person name="Op Den Camp H."/>
            <person name="Overmann J."/>
            <person name="Amann R."/>
            <person name="Jetten M.S.M."/>
            <person name="Mascher T."/>
            <person name="Medema M.H."/>
            <person name="Devos D.P."/>
            <person name="Kaster A.-K."/>
            <person name="Ovreas L."/>
            <person name="Rohde M."/>
            <person name="Galperin M.Y."/>
            <person name="Jogler C."/>
        </authorList>
    </citation>
    <scope>NUCLEOTIDE SEQUENCE [LARGE SCALE GENOMIC DNA]</scope>
    <source>
        <strain evidence="1 2">Pan14r</strain>
    </source>
</reference>
<name>A0A5C5Y0R7_9PLAN</name>